<dbReference type="CDD" id="cd03801">
    <property type="entry name" value="GT4_PimA-like"/>
    <property type="match status" value="1"/>
</dbReference>
<sequence>MKLLIVSAAPLIPKKKEWKAYGPYVKEMEFWAKYADEIQFCCPVWESDRGLLVTTIPFETVSPVVLKEFDVQSAAKAFKSIFAVLVNLVYIAKAMKTADHIHLRCPGNIGLLGCLVQILFPNTPKTAKYAGNWDPKAKQPLSYRIQKWILSNTFLTRNMQVLVYGEWQGSTKNIKPFFTASYKESDKEDVPLRKILRQTQDGSEPQEDIRFLFVGTLSEGKRPLYAIQLVEELRNKGYSVRMDLYGEGKERAQLLSYIQEKGLQKIVVLHGNQSAETVQHAYRDSHFLLLPSKSEGWPKVVAEAMFWGCVPVASAVSCVPTMLDNGTRGVVLTMVFDEDFNQLKKVIDDAGKYQILAEKGMLWSRHYTLDYFESEIRGLLERPS</sequence>
<dbReference type="AlphaFoldDB" id="A0A562LX48"/>
<dbReference type="InterPro" id="IPR001296">
    <property type="entry name" value="Glyco_trans_1"/>
</dbReference>
<dbReference type="PANTHER" id="PTHR12526">
    <property type="entry name" value="GLYCOSYLTRANSFERASE"/>
    <property type="match status" value="1"/>
</dbReference>
<evidence type="ECO:0000259" key="1">
    <source>
        <dbReference type="Pfam" id="PF00534"/>
    </source>
</evidence>
<keyword evidence="2" id="KW-0808">Transferase</keyword>
<gene>
    <name evidence="2" type="ORF">IP98_01697</name>
</gene>
<organism evidence="2 3">
    <name type="scientific">Flavobacterium cauense R2A-7</name>
    <dbReference type="NCBI Taxonomy" id="1341154"/>
    <lineage>
        <taxon>Bacteria</taxon>
        <taxon>Pseudomonadati</taxon>
        <taxon>Bacteroidota</taxon>
        <taxon>Flavobacteriia</taxon>
        <taxon>Flavobacteriales</taxon>
        <taxon>Flavobacteriaceae</taxon>
        <taxon>Flavobacterium</taxon>
    </lineage>
</organism>
<dbReference type="GO" id="GO:0016757">
    <property type="term" value="F:glycosyltransferase activity"/>
    <property type="evidence" value="ECO:0007669"/>
    <property type="project" value="InterPro"/>
</dbReference>
<dbReference type="Pfam" id="PF00534">
    <property type="entry name" value="Glycos_transf_1"/>
    <property type="match status" value="1"/>
</dbReference>
<proteinExistence type="predicted"/>
<dbReference type="STRING" id="1341154.FCR2A7T_10960"/>
<evidence type="ECO:0000313" key="3">
    <source>
        <dbReference type="Proteomes" id="UP000319848"/>
    </source>
</evidence>
<accession>A0A562LX48</accession>
<protein>
    <submittedName>
        <fullName evidence="2">Glycosyltransferase involved in cell wall biosynthesis</fullName>
    </submittedName>
</protein>
<feature type="domain" description="Glycosyl transferase family 1" evidence="1">
    <location>
        <begin position="200"/>
        <end position="359"/>
    </location>
</feature>
<dbReference type="OrthoDB" id="1395864at2"/>
<dbReference type="EMBL" id="VLKQ01000007">
    <property type="protein sequence ID" value="TWI12123.1"/>
    <property type="molecule type" value="Genomic_DNA"/>
</dbReference>
<dbReference type="RefSeq" id="WP_035117396.1">
    <property type="nucleotide sequence ID" value="NZ_AVBI01000012.1"/>
</dbReference>
<keyword evidence="3" id="KW-1185">Reference proteome</keyword>
<dbReference type="SUPFAM" id="SSF53756">
    <property type="entry name" value="UDP-Glycosyltransferase/glycogen phosphorylase"/>
    <property type="match status" value="1"/>
</dbReference>
<dbReference type="Gene3D" id="3.40.50.2000">
    <property type="entry name" value="Glycogen Phosphorylase B"/>
    <property type="match status" value="1"/>
</dbReference>
<dbReference type="Proteomes" id="UP000319848">
    <property type="component" value="Unassembled WGS sequence"/>
</dbReference>
<evidence type="ECO:0000313" key="2">
    <source>
        <dbReference type="EMBL" id="TWI12123.1"/>
    </source>
</evidence>
<reference evidence="2 3" key="1">
    <citation type="journal article" date="2015" name="Stand. Genomic Sci.">
        <title>Genomic Encyclopedia of Bacterial and Archaeal Type Strains, Phase III: the genomes of soil and plant-associated and newly described type strains.</title>
        <authorList>
            <person name="Whitman W.B."/>
            <person name="Woyke T."/>
            <person name="Klenk H.P."/>
            <person name="Zhou Y."/>
            <person name="Lilburn T.G."/>
            <person name="Beck B.J."/>
            <person name="De Vos P."/>
            <person name="Vandamme P."/>
            <person name="Eisen J.A."/>
            <person name="Garrity G."/>
            <person name="Hugenholtz P."/>
            <person name="Kyrpides N.C."/>
        </authorList>
    </citation>
    <scope>NUCLEOTIDE SEQUENCE [LARGE SCALE GENOMIC DNA]</scope>
    <source>
        <strain evidence="2 3">CGMCC 1.7270</strain>
    </source>
</reference>
<name>A0A562LX48_9FLAO</name>
<comment type="caution">
    <text evidence="2">The sequence shown here is derived from an EMBL/GenBank/DDBJ whole genome shotgun (WGS) entry which is preliminary data.</text>
</comment>
<dbReference type="PANTHER" id="PTHR12526:SF630">
    <property type="entry name" value="GLYCOSYLTRANSFERASE"/>
    <property type="match status" value="1"/>
</dbReference>